<feature type="domain" description="MTHFR SAM-binding regulatory" evidence="9">
    <location>
        <begin position="431"/>
        <end position="463"/>
    </location>
</feature>
<evidence type="ECO:0000256" key="2">
    <source>
        <dbReference type="ARBA" id="ARBA00004777"/>
    </source>
</evidence>
<keyword evidence="6" id="KW-0560">Oxidoreductase</keyword>
<accession>A0A9P5V956</accession>
<dbReference type="InterPro" id="IPR053806">
    <property type="entry name" value="MTHFR_C"/>
</dbReference>
<evidence type="ECO:0000313" key="10">
    <source>
        <dbReference type="EMBL" id="KAF9147760.1"/>
    </source>
</evidence>
<protein>
    <recommendedName>
        <fullName evidence="9">MTHFR SAM-binding regulatory domain-containing protein</fullName>
    </recommendedName>
</protein>
<name>A0A9P5V956_9FUNG</name>
<dbReference type="InterPro" id="IPR003171">
    <property type="entry name" value="Mehydrof_redctse-like"/>
</dbReference>
<evidence type="ECO:0000256" key="5">
    <source>
        <dbReference type="ARBA" id="ARBA00022827"/>
    </source>
</evidence>
<evidence type="ECO:0000256" key="3">
    <source>
        <dbReference type="ARBA" id="ARBA00006743"/>
    </source>
</evidence>
<dbReference type="PANTHER" id="PTHR45754">
    <property type="entry name" value="METHYLENETETRAHYDROFOLATE REDUCTASE"/>
    <property type="match status" value="1"/>
</dbReference>
<evidence type="ECO:0000256" key="1">
    <source>
        <dbReference type="ARBA" id="ARBA00001974"/>
    </source>
</evidence>
<dbReference type="GO" id="GO:0035999">
    <property type="term" value="P:tetrahydrofolate interconversion"/>
    <property type="evidence" value="ECO:0007669"/>
    <property type="project" value="TreeGrafter"/>
</dbReference>
<comment type="cofactor">
    <cofactor evidence="1">
        <name>FAD</name>
        <dbReference type="ChEBI" id="CHEBI:57692"/>
    </cofactor>
</comment>
<feature type="domain" description="MTHFR SAM-binding regulatory" evidence="9">
    <location>
        <begin position="201"/>
        <end position="408"/>
    </location>
</feature>
<keyword evidence="11" id="KW-1185">Reference proteome</keyword>
<dbReference type="Pfam" id="PF02219">
    <property type="entry name" value="MTHFR"/>
    <property type="match status" value="1"/>
</dbReference>
<evidence type="ECO:0000256" key="6">
    <source>
        <dbReference type="ARBA" id="ARBA00023002"/>
    </source>
</evidence>
<dbReference type="SUPFAM" id="SSF51730">
    <property type="entry name" value="FAD-linked oxidoreductase"/>
    <property type="match status" value="1"/>
</dbReference>
<dbReference type="GO" id="GO:0005829">
    <property type="term" value="C:cytosol"/>
    <property type="evidence" value="ECO:0007669"/>
    <property type="project" value="TreeGrafter"/>
</dbReference>
<evidence type="ECO:0000256" key="4">
    <source>
        <dbReference type="ARBA" id="ARBA00022630"/>
    </source>
</evidence>
<keyword evidence="5" id="KW-0274">FAD</keyword>
<dbReference type="Proteomes" id="UP000748756">
    <property type="component" value="Unassembled WGS sequence"/>
</dbReference>
<comment type="caution">
    <text evidence="10">The sequence shown here is derived from an EMBL/GenBank/DDBJ whole genome shotgun (WGS) entry which is preliminary data.</text>
</comment>
<evidence type="ECO:0000256" key="8">
    <source>
        <dbReference type="SAM" id="MobiDB-lite"/>
    </source>
</evidence>
<dbReference type="GO" id="GO:0009086">
    <property type="term" value="P:methionine biosynthetic process"/>
    <property type="evidence" value="ECO:0007669"/>
    <property type="project" value="TreeGrafter"/>
</dbReference>
<dbReference type="InterPro" id="IPR029041">
    <property type="entry name" value="FAD-linked_oxidoreductase-like"/>
</dbReference>
<dbReference type="GO" id="GO:0004489">
    <property type="term" value="F:methylenetetrahydrofolate reductase [NAD(P)H] activity"/>
    <property type="evidence" value="ECO:0007669"/>
    <property type="project" value="InterPro"/>
</dbReference>
<feature type="region of interest" description="Disordered" evidence="8">
    <location>
        <begin position="408"/>
        <end position="441"/>
    </location>
</feature>
<keyword evidence="4" id="KW-0285">Flavoprotein</keyword>
<comment type="similarity">
    <text evidence="3">Belongs to the methylenetetrahydrofolate reductase family.</text>
</comment>
<dbReference type="Gene3D" id="3.20.20.220">
    <property type="match status" value="2"/>
</dbReference>
<evidence type="ECO:0000313" key="11">
    <source>
        <dbReference type="Proteomes" id="UP000748756"/>
    </source>
</evidence>
<dbReference type="AlphaFoldDB" id="A0A9P5V956"/>
<evidence type="ECO:0000256" key="7">
    <source>
        <dbReference type="RuleBase" id="RU004254"/>
    </source>
</evidence>
<comment type="pathway">
    <text evidence="2 7">One-carbon metabolism; tetrahydrofolate interconversion.</text>
</comment>
<dbReference type="PANTHER" id="PTHR45754:SF1">
    <property type="entry name" value="METHYLENETETRAHYDROFOLATE REDUCTASE 1"/>
    <property type="match status" value="1"/>
</dbReference>
<proteinExistence type="inferred from homology"/>
<sequence>MKIVDRIHQRQEEGRPFFSFEYFSPKTAQEARACGNQNILALRGDPPHGSKTWHPHKSGLPSATSLVQYIRATHGDYFGIVTQLFFDVPRFLDWVRKVRKAGVCVEVPIVPGLMPIQTYTGFRKNVVDVGLSVPDWILEGLEAVKEDEVAVRAFGVEVGVKMPSGAVVGSGSSSSVASTLATLPPPSRSPFPKQATLSVIRKDKPWRIHFSPHRRHQEQQRSIFWANRLKSYISRTETWKTFPTTPNQWQRSMEKYGDLNGYGVGLRYSTAAEARCQRGTSGGYEPRRLEDLSEVFQRYWRGELQTLPWCDHPIGAGHGGGREEYKQRLMELNGIGCYLTINSQPVVNGVKSDDKVFGWGPPGGYVYQKAFLEFFVSPDQLLILIDRLKTQFPNYTYNAINHSGSTFFHSTSPKSKSRCRSKHADADNDDEDGKEEEPNTVTWGVFPNHEIVQPTIVERSSFLA</sequence>
<dbReference type="Pfam" id="PF21895">
    <property type="entry name" value="MTHFR_C"/>
    <property type="match status" value="2"/>
</dbReference>
<dbReference type="EMBL" id="JAAAUQ010000760">
    <property type="protein sequence ID" value="KAF9147760.1"/>
    <property type="molecule type" value="Genomic_DNA"/>
</dbReference>
<evidence type="ECO:0000259" key="9">
    <source>
        <dbReference type="Pfam" id="PF21895"/>
    </source>
</evidence>
<gene>
    <name evidence="10" type="ORF">BG015_010561</name>
</gene>
<dbReference type="GO" id="GO:0071949">
    <property type="term" value="F:FAD binding"/>
    <property type="evidence" value="ECO:0007669"/>
    <property type="project" value="TreeGrafter"/>
</dbReference>
<organism evidence="10 11">
    <name type="scientific">Linnemannia schmuckeri</name>
    <dbReference type="NCBI Taxonomy" id="64567"/>
    <lineage>
        <taxon>Eukaryota</taxon>
        <taxon>Fungi</taxon>
        <taxon>Fungi incertae sedis</taxon>
        <taxon>Mucoromycota</taxon>
        <taxon>Mortierellomycotina</taxon>
        <taxon>Mortierellomycetes</taxon>
        <taxon>Mortierellales</taxon>
        <taxon>Mortierellaceae</taxon>
        <taxon>Linnemannia</taxon>
    </lineage>
</organism>
<dbReference type="OrthoDB" id="16284at2759"/>
<reference evidence="10" key="1">
    <citation type="journal article" date="2020" name="Fungal Divers.">
        <title>Resolving the Mortierellaceae phylogeny through synthesis of multi-gene phylogenetics and phylogenomics.</title>
        <authorList>
            <person name="Vandepol N."/>
            <person name="Liber J."/>
            <person name="Desiro A."/>
            <person name="Na H."/>
            <person name="Kennedy M."/>
            <person name="Barry K."/>
            <person name="Grigoriev I.V."/>
            <person name="Miller A.N."/>
            <person name="O'Donnell K."/>
            <person name="Stajich J.E."/>
            <person name="Bonito G."/>
        </authorList>
    </citation>
    <scope>NUCLEOTIDE SEQUENCE</scope>
    <source>
        <strain evidence="10">NRRL 6426</strain>
    </source>
</reference>